<dbReference type="CDD" id="cd00268">
    <property type="entry name" value="DEADc"/>
    <property type="match status" value="1"/>
</dbReference>
<gene>
    <name evidence="7" type="primary">dbpA_7</name>
    <name evidence="7" type="ORF">SDC9_15422</name>
</gene>
<dbReference type="SMART" id="SM00490">
    <property type="entry name" value="HELICc"/>
    <property type="match status" value="1"/>
</dbReference>
<evidence type="ECO:0000256" key="4">
    <source>
        <dbReference type="ARBA" id="ARBA00022840"/>
    </source>
</evidence>
<dbReference type="CDD" id="cd18787">
    <property type="entry name" value="SF2_C_DEAD"/>
    <property type="match status" value="1"/>
</dbReference>
<protein>
    <submittedName>
        <fullName evidence="7">ATP-dependent RNA helicase DbpA</fullName>
        <ecNumber evidence="7">3.6.4.13</ecNumber>
    </submittedName>
</protein>
<dbReference type="GO" id="GO:0003724">
    <property type="term" value="F:RNA helicase activity"/>
    <property type="evidence" value="ECO:0007669"/>
    <property type="project" value="UniProtKB-EC"/>
</dbReference>
<dbReference type="GO" id="GO:0005524">
    <property type="term" value="F:ATP binding"/>
    <property type="evidence" value="ECO:0007669"/>
    <property type="project" value="UniProtKB-KW"/>
</dbReference>
<dbReference type="EC" id="3.6.4.13" evidence="7"/>
<dbReference type="InterPro" id="IPR014001">
    <property type="entry name" value="Helicase_ATP-bd"/>
</dbReference>
<dbReference type="GO" id="GO:0005829">
    <property type="term" value="C:cytosol"/>
    <property type="evidence" value="ECO:0007669"/>
    <property type="project" value="TreeGrafter"/>
</dbReference>
<feature type="domain" description="Helicase C-terminal" evidence="6">
    <location>
        <begin position="211"/>
        <end position="367"/>
    </location>
</feature>
<evidence type="ECO:0000256" key="2">
    <source>
        <dbReference type="ARBA" id="ARBA00022801"/>
    </source>
</evidence>
<dbReference type="PROSITE" id="PS51192">
    <property type="entry name" value="HELICASE_ATP_BIND_1"/>
    <property type="match status" value="1"/>
</dbReference>
<dbReference type="Gene3D" id="3.40.50.300">
    <property type="entry name" value="P-loop containing nucleotide triphosphate hydrolases"/>
    <property type="match status" value="2"/>
</dbReference>
<sequence length="434" mass="48157">MFTSFIKRLGIQELNELQLKSLELVRPGANLVLISRTGSGKTLAFLLPLLRILSPDHTGPQAMIITPSRELALQIEGVFRKMQTGYRITALYGGHAVRTERNNLIEPAALLVGTPGRIADHLRRGHFDPEGIKSLVLDEFDKSLELGFEKEMAFIISKLAGLHTRMLTSATRMEDIPAFTGVINPVLLDFTIADEQINLGVNIVKAEGNDKLEALFRLICHLGNDPALIFCNHREAVERISSLLRMRGVVHGIYHGGMEQDARELALIRFRNGTHHTLITTDLAARGLDIPEIRHVIHYQLPVNETVWVHRNGRTARMHASGEAWMMLAAEENAPAFVTGVSGPVLLPEEAGLPGFPEYETLYLSLGRKDKISRGDIAGFLIQQGGLKADDLGQINVSDHASYAAVKRKLCRKLLADLKGRPLKKRQLKIEIAR</sequence>
<dbReference type="InterPro" id="IPR012677">
    <property type="entry name" value="Nucleotide-bd_a/b_plait_sf"/>
</dbReference>
<organism evidence="7">
    <name type="scientific">bioreactor metagenome</name>
    <dbReference type="NCBI Taxonomy" id="1076179"/>
    <lineage>
        <taxon>unclassified sequences</taxon>
        <taxon>metagenomes</taxon>
        <taxon>ecological metagenomes</taxon>
    </lineage>
</organism>
<keyword evidence="3 7" id="KW-0347">Helicase</keyword>
<dbReference type="InterPro" id="IPR050079">
    <property type="entry name" value="DEAD_box_RNA_helicase"/>
</dbReference>
<comment type="caution">
    <text evidence="7">The sequence shown here is derived from an EMBL/GenBank/DDBJ whole genome shotgun (WGS) entry which is preliminary data.</text>
</comment>
<dbReference type="InterPro" id="IPR011545">
    <property type="entry name" value="DEAD/DEAH_box_helicase_dom"/>
</dbReference>
<dbReference type="EMBL" id="VSSQ01000048">
    <property type="protein sequence ID" value="MPL69675.1"/>
    <property type="molecule type" value="Genomic_DNA"/>
</dbReference>
<dbReference type="PROSITE" id="PS51194">
    <property type="entry name" value="HELICASE_CTER"/>
    <property type="match status" value="1"/>
</dbReference>
<dbReference type="InterPro" id="IPR001650">
    <property type="entry name" value="Helicase_C-like"/>
</dbReference>
<dbReference type="Pfam" id="PF00271">
    <property type="entry name" value="Helicase_C"/>
    <property type="match status" value="1"/>
</dbReference>
<evidence type="ECO:0000313" key="7">
    <source>
        <dbReference type="EMBL" id="MPL69675.1"/>
    </source>
</evidence>
<keyword evidence="1" id="KW-0547">Nucleotide-binding</keyword>
<evidence type="ECO:0000259" key="6">
    <source>
        <dbReference type="PROSITE" id="PS51194"/>
    </source>
</evidence>
<evidence type="ECO:0000256" key="3">
    <source>
        <dbReference type="ARBA" id="ARBA00022806"/>
    </source>
</evidence>
<keyword evidence="4" id="KW-0067">ATP-binding</keyword>
<keyword evidence="2 7" id="KW-0378">Hydrolase</keyword>
<feature type="domain" description="Helicase ATP-binding" evidence="5">
    <location>
        <begin position="22"/>
        <end position="190"/>
    </location>
</feature>
<dbReference type="InterPro" id="IPR027417">
    <property type="entry name" value="P-loop_NTPase"/>
</dbReference>
<dbReference type="SUPFAM" id="SSF52540">
    <property type="entry name" value="P-loop containing nucleoside triphosphate hydrolases"/>
    <property type="match status" value="1"/>
</dbReference>
<dbReference type="Pfam" id="PF03880">
    <property type="entry name" value="DbpA"/>
    <property type="match status" value="1"/>
</dbReference>
<dbReference type="PANTHER" id="PTHR47959">
    <property type="entry name" value="ATP-DEPENDENT RNA HELICASE RHLE-RELATED"/>
    <property type="match status" value="1"/>
</dbReference>
<dbReference type="InterPro" id="IPR044742">
    <property type="entry name" value="DEAD/DEAH_RhlB"/>
</dbReference>
<name>A0A644TS28_9ZZZZ</name>
<reference evidence="7" key="1">
    <citation type="submission" date="2019-08" db="EMBL/GenBank/DDBJ databases">
        <authorList>
            <person name="Kucharzyk K."/>
            <person name="Murdoch R.W."/>
            <person name="Higgins S."/>
            <person name="Loffler F."/>
        </authorList>
    </citation>
    <scope>NUCLEOTIDE SEQUENCE</scope>
</reference>
<evidence type="ECO:0000259" key="5">
    <source>
        <dbReference type="PROSITE" id="PS51192"/>
    </source>
</evidence>
<dbReference type="InterPro" id="IPR005580">
    <property type="entry name" value="DbpA/CsdA_RNA-bd_dom"/>
</dbReference>
<dbReference type="GO" id="GO:0016787">
    <property type="term" value="F:hydrolase activity"/>
    <property type="evidence" value="ECO:0007669"/>
    <property type="project" value="UniProtKB-KW"/>
</dbReference>
<dbReference type="SMART" id="SM00487">
    <property type="entry name" value="DEXDc"/>
    <property type="match status" value="1"/>
</dbReference>
<dbReference type="Gene3D" id="3.30.70.330">
    <property type="match status" value="1"/>
</dbReference>
<dbReference type="GO" id="GO:0003676">
    <property type="term" value="F:nucleic acid binding"/>
    <property type="evidence" value="ECO:0007669"/>
    <property type="project" value="InterPro"/>
</dbReference>
<dbReference type="AlphaFoldDB" id="A0A644TS28"/>
<evidence type="ECO:0000256" key="1">
    <source>
        <dbReference type="ARBA" id="ARBA00022741"/>
    </source>
</evidence>
<proteinExistence type="predicted"/>
<accession>A0A644TS28</accession>
<dbReference type="Pfam" id="PF00270">
    <property type="entry name" value="DEAD"/>
    <property type="match status" value="1"/>
</dbReference>
<dbReference type="PANTHER" id="PTHR47959:SF1">
    <property type="entry name" value="ATP-DEPENDENT RNA HELICASE DBPA"/>
    <property type="match status" value="1"/>
</dbReference>